<proteinExistence type="predicted"/>
<feature type="non-terminal residue" evidence="1">
    <location>
        <position position="1"/>
    </location>
</feature>
<keyword evidence="2" id="KW-1185">Reference proteome</keyword>
<organism evidence="1 2">
    <name type="scientific">Saguinus oedipus</name>
    <name type="common">Cotton-top tamarin</name>
    <name type="synonym">Oedipomidas oedipus</name>
    <dbReference type="NCBI Taxonomy" id="9490"/>
    <lineage>
        <taxon>Eukaryota</taxon>
        <taxon>Metazoa</taxon>
        <taxon>Chordata</taxon>
        <taxon>Craniata</taxon>
        <taxon>Vertebrata</taxon>
        <taxon>Euteleostomi</taxon>
        <taxon>Mammalia</taxon>
        <taxon>Eutheria</taxon>
        <taxon>Euarchontoglires</taxon>
        <taxon>Primates</taxon>
        <taxon>Haplorrhini</taxon>
        <taxon>Platyrrhini</taxon>
        <taxon>Cebidae</taxon>
        <taxon>Callitrichinae</taxon>
        <taxon>Saguinus</taxon>
    </lineage>
</organism>
<accession>A0ABQ9TG05</accession>
<evidence type="ECO:0000313" key="2">
    <source>
        <dbReference type="Proteomes" id="UP001266305"/>
    </source>
</evidence>
<reference evidence="1 2" key="1">
    <citation type="submission" date="2023-05" db="EMBL/GenBank/DDBJ databases">
        <title>B98-5 Cell Line De Novo Hybrid Assembly: An Optical Mapping Approach.</title>
        <authorList>
            <person name="Kananen K."/>
            <person name="Auerbach J.A."/>
            <person name="Kautto E."/>
            <person name="Blachly J.S."/>
        </authorList>
    </citation>
    <scope>NUCLEOTIDE SEQUENCE [LARGE SCALE GENOMIC DNA]</scope>
    <source>
        <strain evidence="1">B95-8</strain>
        <tissue evidence="1">Cell line</tissue>
    </source>
</reference>
<dbReference type="Proteomes" id="UP001266305">
    <property type="component" value="Unassembled WGS sequence"/>
</dbReference>
<name>A0ABQ9TG05_SAGOE</name>
<gene>
    <name evidence="1" type="ORF">P7K49_038691</name>
</gene>
<comment type="caution">
    <text evidence="1">The sequence shown here is derived from an EMBL/GenBank/DDBJ whole genome shotgun (WGS) entry which is preliminary data.</text>
</comment>
<protein>
    <submittedName>
        <fullName evidence="1">Uncharacterized protein</fullName>
    </submittedName>
</protein>
<sequence length="55" mass="6284">DGEPLVSFRFDLILCDILSNKLKIDVNYTNRRAQAAVMKTYVCGKKEHLFFSGFA</sequence>
<dbReference type="EMBL" id="JASSZA010000023">
    <property type="protein sequence ID" value="KAK2083455.1"/>
    <property type="molecule type" value="Genomic_DNA"/>
</dbReference>
<evidence type="ECO:0000313" key="1">
    <source>
        <dbReference type="EMBL" id="KAK2083455.1"/>
    </source>
</evidence>